<dbReference type="Proteomes" id="UP000815325">
    <property type="component" value="Unassembled WGS sequence"/>
</dbReference>
<dbReference type="EMBL" id="MU070395">
    <property type="protein sequence ID" value="KAF5827936.1"/>
    <property type="molecule type" value="Genomic_DNA"/>
</dbReference>
<evidence type="ECO:0000256" key="1">
    <source>
        <dbReference type="ARBA" id="ARBA00022527"/>
    </source>
</evidence>
<keyword evidence="2" id="KW-0808">Transferase</keyword>
<keyword evidence="4" id="KW-0418">Kinase</keyword>
<evidence type="ECO:0000259" key="6">
    <source>
        <dbReference type="PROSITE" id="PS50011"/>
    </source>
</evidence>
<dbReference type="PROSITE" id="PS50011">
    <property type="entry name" value="PROTEIN_KINASE_DOM"/>
    <property type="match status" value="1"/>
</dbReference>
<keyword evidence="1" id="KW-0723">Serine/threonine-protein kinase</keyword>
<dbReference type="InterPro" id="IPR000719">
    <property type="entry name" value="Prot_kinase_dom"/>
</dbReference>
<dbReference type="InterPro" id="IPR001245">
    <property type="entry name" value="Ser-Thr/Tyr_kinase_cat_dom"/>
</dbReference>
<name>A0ABQ7G012_DUNSA</name>
<evidence type="ECO:0000313" key="7">
    <source>
        <dbReference type="EMBL" id="KAF5827936.1"/>
    </source>
</evidence>
<dbReference type="InterPro" id="IPR011009">
    <property type="entry name" value="Kinase-like_dom_sf"/>
</dbReference>
<organism evidence="7 8">
    <name type="scientific">Dunaliella salina</name>
    <name type="common">Green alga</name>
    <name type="synonym">Protococcus salinus</name>
    <dbReference type="NCBI Taxonomy" id="3046"/>
    <lineage>
        <taxon>Eukaryota</taxon>
        <taxon>Viridiplantae</taxon>
        <taxon>Chlorophyta</taxon>
        <taxon>core chlorophytes</taxon>
        <taxon>Chlorophyceae</taxon>
        <taxon>CS clade</taxon>
        <taxon>Chlamydomonadales</taxon>
        <taxon>Dunaliellaceae</taxon>
        <taxon>Dunaliella</taxon>
    </lineage>
</organism>
<dbReference type="PANTHER" id="PTHR46716">
    <property type="entry name" value="MITOGEN-ACTIVATED PROTEIN KINASE KINASE KINASE 7"/>
    <property type="match status" value="1"/>
</dbReference>
<evidence type="ECO:0000256" key="2">
    <source>
        <dbReference type="ARBA" id="ARBA00022679"/>
    </source>
</evidence>
<proteinExistence type="predicted"/>
<accession>A0ABQ7G012</accession>
<feature type="domain" description="Protein kinase" evidence="6">
    <location>
        <begin position="1"/>
        <end position="111"/>
    </location>
</feature>
<keyword evidence="8" id="KW-1185">Reference proteome</keyword>
<dbReference type="Gene3D" id="1.10.510.10">
    <property type="entry name" value="Transferase(Phosphotransferase) domain 1"/>
    <property type="match status" value="1"/>
</dbReference>
<dbReference type="PANTHER" id="PTHR46716:SF1">
    <property type="entry name" value="MITOGEN-ACTIVATED PROTEIN KINASE KINASE KINASE 7"/>
    <property type="match status" value="1"/>
</dbReference>
<gene>
    <name evidence="7" type="ORF">DUNSADRAFT_18513</name>
</gene>
<dbReference type="Pfam" id="PF07714">
    <property type="entry name" value="PK_Tyr_Ser-Thr"/>
    <property type="match status" value="1"/>
</dbReference>
<comment type="caution">
    <text evidence="7">The sequence shown here is derived from an EMBL/GenBank/DDBJ whole genome shotgun (WGS) entry which is preliminary data.</text>
</comment>
<protein>
    <submittedName>
        <fullName evidence="7">Kinase-like domain-containing protein</fullName>
    </submittedName>
</protein>
<evidence type="ECO:0000313" key="8">
    <source>
        <dbReference type="Proteomes" id="UP000815325"/>
    </source>
</evidence>
<evidence type="ECO:0000256" key="4">
    <source>
        <dbReference type="ARBA" id="ARBA00022777"/>
    </source>
</evidence>
<evidence type="ECO:0000256" key="5">
    <source>
        <dbReference type="ARBA" id="ARBA00022840"/>
    </source>
</evidence>
<keyword evidence="3" id="KW-0547">Nucleotide-binding</keyword>
<evidence type="ECO:0000256" key="3">
    <source>
        <dbReference type="ARBA" id="ARBA00022741"/>
    </source>
</evidence>
<keyword evidence="5" id="KW-0067">ATP-binding</keyword>
<sequence length="129" mass="14832">MEALAHNTMCSCPDVQEMFRNEDYSEKVDVFSFGVMLYEVIHRYLVICSISNEGTQEEIEDYAREVSTGYRPPLGDNWPSELRDLIRRCWDQDPSKRPSMDQVAQQLKNMLETGTVENMPAEAGCCVIQ</sequence>
<reference evidence="7" key="1">
    <citation type="submission" date="2017-08" db="EMBL/GenBank/DDBJ databases">
        <authorList>
            <person name="Polle J.E."/>
            <person name="Barry K."/>
            <person name="Cushman J."/>
            <person name="Schmutz J."/>
            <person name="Tran D."/>
            <person name="Hathwaick L.T."/>
            <person name="Yim W.C."/>
            <person name="Jenkins J."/>
            <person name="Mckie-Krisberg Z.M."/>
            <person name="Prochnik S."/>
            <person name="Lindquist E."/>
            <person name="Dockter R.B."/>
            <person name="Adam C."/>
            <person name="Molina H."/>
            <person name="Bunkerborg J."/>
            <person name="Jin E."/>
            <person name="Buchheim M."/>
            <person name="Magnuson J."/>
        </authorList>
    </citation>
    <scope>NUCLEOTIDE SEQUENCE</scope>
    <source>
        <strain evidence="7">CCAP 19/18</strain>
    </source>
</reference>
<dbReference type="SUPFAM" id="SSF56112">
    <property type="entry name" value="Protein kinase-like (PK-like)"/>
    <property type="match status" value="1"/>
</dbReference>